<keyword evidence="4" id="KW-0804">Transcription</keyword>
<keyword evidence="3 6" id="KW-0238">DNA-binding</keyword>
<proteinExistence type="inferred from homology"/>
<evidence type="ECO:0000256" key="4">
    <source>
        <dbReference type="ARBA" id="ARBA00023163"/>
    </source>
</evidence>
<reference evidence="6 7" key="1">
    <citation type="submission" date="2023-07" db="EMBL/GenBank/DDBJ databases">
        <title>Genomic Encyclopedia of Type Strains, Phase IV (KMG-IV): sequencing the most valuable type-strain genomes for metagenomic binning, comparative biology and taxonomic classification.</title>
        <authorList>
            <person name="Goeker M."/>
        </authorList>
    </citation>
    <scope>NUCLEOTIDE SEQUENCE [LARGE SCALE GENOMIC DNA]</scope>
    <source>
        <strain evidence="6 7">DSM 1111</strain>
    </source>
</reference>
<dbReference type="PANTHER" id="PTHR30537">
    <property type="entry name" value="HTH-TYPE TRANSCRIPTIONAL REGULATOR"/>
    <property type="match status" value="1"/>
</dbReference>
<dbReference type="Gene3D" id="3.40.190.290">
    <property type="match status" value="1"/>
</dbReference>
<dbReference type="SUPFAM" id="SSF53850">
    <property type="entry name" value="Periplasmic binding protein-like II"/>
    <property type="match status" value="1"/>
</dbReference>
<dbReference type="PANTHER" id="PTHR30537:SF1">
    <property type="entry name" value="HTH-TYPE TRANSCRIPTIONAL REGULATOR PGRR"/>
    <property type="match status" value="1"/>
</dbReference>
<evidence type="ECO:0000259" key="5">
    <source>
        <dbReference type="PROSITE" id="PS50931"/>
    </source>
</evidence>
<dbReference type="GO" id="GO:0003677">
    <property type="term" value="F:DNA binding"/>
    <property type="evidence" value="ECO:0007669"/>
    <property type="project" value="UniProtKB-KW"/>
</dbReference>
<dbReference type="InterPro" id="IPR036388">
    <property type="entry name" value="WH-like_DNA-bd_sf"/>
</dbReference>
<dbReference type="Pfam" id="PF03466">
    <property type="entry name" value="LysR_substrate"/>
    <property type="match status" value="1"/>
</dbReference>
<organism evidence="6 7">
    <name type="scientific">Peteryoungia aggregata LMG 23059</name>
    <dbReference type="NCBI Taxonomy" id="1368425"/>
    <lineage>
        <taxon>Bacteria</taxon>
        <taxon>Pseudomonadati</taxon>
        <taxon>Pseudomonadota</taxon>
        <taxon>Alphaproteobacteria</taxon>
        <taxon>Hyphomicrobiales</taxon>
        <taxon>Rhizobiaceae</taxon>
        <taxon>Peteryoungia</taxon>
    </lineage>
</organism>
<dbReference type="InterPro" id="IPR058163">
    <property type="entry name" value="LysR-type_TF_proteobact-type"/>
</dbReference>
<evidence type="ECO:0000256" key="1">
    <source>
        <dbReference type="ARBA" id="ARBA00009437"/>
    </source>
</evidence>
<gene>
    <name evidence="6" type="ORF">J2045_001184</name>
</gene>
<name>A0ABU0G4B0_9HYPH</name>
<dbReference type="Proteomes" id="UP001238496">
    <property type="component" value="Unassembled WGS sequence"/>
</dbReference>
<dbReference type="RefSeq" id="WP_307370411.1">
    <property type="nucleotide sequence ID" value="NZ_JAUSUW010000003.1"/>
</dbReference>
<evidence type="ECO:0000313" key="6">
    <source>
        <dbReference type="EMBL" id="MDQ0420165.1"/>
    </source>
</evidence>
<evidence type="ECO:0000256" key="2">
    <source>
        <dbReference type="ARBA" id="ARBA00023015"/>
    </source>
</evidence>
<dbReference type="InterPro" id="IPR005119">
    <property type="entry name" value="LysR_subst-bd"/>
</dbReference>
<dbReference type="EMBL" id="JAUSUW010000003">
    <property type="protein sequence ID" value="MDQ0420165.1"/>
    <property type="molecule type" value="Genomic_DNA"/>
</dbReference>
<accession>A0ABU0G4B0</accession>
<sequence length="300" mass="32988">MNRTQLSQLAVLATVAHHGSFRKAAAELGIAPSAVSHAISSLEESLNLRLMARTTRSAAPTAEGRQLLETLQPALADIASAIEALSDSTGRPAGALRITMPMLAAQSLIAPRLGAFAAAYPEIELEITTDDRFEDIVEKGYDAGLRLGEHLDADMIAVRMSGPWRGSVVGSPDYFARHPIPVDPRDVTEHACIRRRFQSGTIYRWEFEKQGRALSISVRGPLILSDQGLMRQAALDGAGLAYLFDPGVETDIRDGRFVRVLDDWCPPFDGFSLYYSSRRQMRPALRAFIDFFRWRGTEAG</sequence>
<dbReference type="PROSITE" id="PS50931">
    <property type="entry name" value="HTH_LYSR"/>
    <property type="match status" value="1"/>
</dbReference>
<dbReference type="CDD" id="cd08474">
    <property type="entry name" value="PBP2_CrgA_like_5"/>
    <property type="match status" value="1"/>
</dbReference>
<comment type="caution">
    <text evidence="6">The sequence shown here is derived from an EMBL/GenBank/DDBJ whole genome shotgun (WGS) entry which is preliminary data.</text>
</comment>
<comment type="similarity">
    <text evidence="1">Belongs to the LysR transcriptional regulatory family.</text>
</comment>
<feature type="domain" description="HTH lysR-type" evidence="5">
    <location>
        <begin position="1"/>
        <end position="61"/>
    </location>
</feature>
<evidence type="ECO:0000256" key="3">
    <source>
        <dbReference type="ARBA" id="ARBA00023125"/>
    </source>
</evidence>
<dbReference type="Pfam" id="PF00126">
    <property type="entry name" value="HTH_1"/>
    <property type="match status" value="1"/>
</dbReference>
<evidence type="ECO:0000313" key="7">
    <source>
        <dbReference type="Proteomes" id="UP001238496"/>
    </source>
</evidence>
<keyword evidence="2" id="KW-0805">Transcription regulation</keyword>
<protein>
    <submittedName>
        <fullName evidence="6">DNA-binding transcriptional LysR family regulator</fullName>
    </submittedName>
</protein>
<dbReference type="InterPro" id="IPR000847">
    <property type="entry name" value="LysR_HTH_N"/>
</dbReference>
<dbReference type="SUPFAM" id="SSF46785">
    <property type="entry name" value="Winged helix' DNA-binding domain"/>
    <property type="match status" value="1"/>
</dbReference>
<dbReference type="InterPro" id="IPR036390">
    <property type="entry name" value="WH_DNA-bd_sf"/>
</dbReference>
<keyword evidence="7" id="KW-1185">Reference proteome</keyword>
<dbReference type="Gene3D" id="1.10.10.10">
    <property type="entry name" value="Winged helix-like DNA-binding domain superfamily/Winged helix DNA-binding domain"/>
    <property type="match status" value="1"/>
</dbReference>